<dbReference type="SUPFAM" id="SSF58104">
    <property type="entry name" value="Methyl-accepting chemotaxis protein (MCP) signaling domain"/>
    <property type="match status" value="1"/>
</dbReference>
<name>A0A4Y7RVT9_9FIRM</name>
<accession>A0A4Y7RVT9</accession>
<comment type="caution">
    <text evidence="4">The sequence shown here is derived from an EMBL/GenBank/DDBJ whole genome shotgun (WGS) entry which is preliminary data.</text>
</comment>
<evidence type="ECO:0000256" key="2">
    <source>
        <dbReference type="PROSITE-ProRule" id="PRU00284"/>
    </source>
</evidence>
<dbReference type="Proteomes" id="UP000297597">
    <property type="component" value="Unassembled WGS sequence"/>
</dbReference>
<dbReference type="RefSeq" id="WP_134212500.1">
    <property type="nucleotide sequence ID" value="NZ_QFFZ01000004.1"/>
</dbReference>
<dbReference type="GO" id="GO:0007165">
    <property type="term" value="P:signal transduction"/>
    <property type="evidence" value="ECO:0007669"/>
    <property type="project" value="UniProtKB-KW"/>
</dbReference>
<protein>
    <submittedName>
        <fullName evidence="4">Putative sensory transducer protein YfmS</fullName>
    </submittedName>
</protein>
<reference evidence="4 5" key="1">
    <citation type="journal article" date="2018" name="Environ. Microbiol.">
        <title>Novel energy conservation strategies and behaviour of Pelotomaculum schinkii driving syntrophic propionate catabolism.</title>
        <authorList>
            <person name="Hidalgo-Ahumada C.A.P."/>
            <person name="Nobu M.K."/>
            <person name="Narihiro T."/>
            <person name="Tamaki H."/>
            <person name="Liu W.T."/>
            <person name="Kamagata Y."/>
            <person name="Stams A.J.M."/>
            <person name="Imachi H."/>
            <person name="Sousa D.Z."/>
        </authorList>
    </citation>
    <scope>NUCLEOTIDE SEQUENCE [LARGE SCALE GENOMIC DNA]</scope>
    <source>
        <strain evidence="4 5">MGP</strain>
    </source>
</reference>
<dbReference type="EMBL" id="QFFZ01000004">
    <property type="protein sequence ID" value="TEB12973.1"/>
    <property type="molecule type" value="Genomic_DNA"/>
</dbReference>
<dbReference type="PANTHER" id="PTHR32089">
    <property type="entry name" value="METHYL-ACCEPTING CHEMOTAXIS PROTEIN MCPB"/>
    <property type="match status" value="1"/>
</dbReference>
<keyword evidence="5" id="KW-1185">Reference proteome</keyword>
<evidence type="ECO:0000313" key="5">
    <source>
        <dbReference type="Proteomes" id="UP000297597"/>
    </source>
</evidence>
<dbReference type="GO" id="GO:0016020">
    <property type="term" value="C:membrane"/>
    <property type="evidence" value="ECO:0007669"/>
    <property type="project" value="InterPro"/>
</dbReference>
<feature type="domain" description="Methyl-accepting transducer" evidence="3">
    <location>
        <begin position="122"/>
        <end position="272"/>
    </location>
</feature>
<evidence type="ECO:0000259" key="3">
    <source>
        <dbReference type="PROSITE" id="PS50111"/>
    </source>
</evidence>
<organism evidence="4 5">
    <name type="scientific">Pelotomaculum propionicicum</name>
    <dbReference type="NCBI Taxonomy" id="258475"/>
    <lineage>
        <taxon>Bacteria</taxon>
        <taxon>Bacillati</taxon>
        <taxon>Bacillota</taxon>
        <taxon>Clostridia</taxon>
        <taxon>Eubacteriales</taxon>
        <taxon>Desulfotomaculaceae</taxon>
        <taxon>Pelotomaculum</taxon>
    </lineage>
</organism>
<dbReference type="Gene3D" id="1.10.287.950">
    <property type="entry name" value="Methyl-accepting chemotaxis protein"/>
    <property type="match status" value="1"/>
</dbReference>
<evidence type="ECO:0000313" key="4">
    <source>
        <dbReference type="EMBL" id="TEB12973.1"/>
    </source>
</evidence>
<sequence>MEVLDKIINVAHFFKSLLGPGYTLGITDLKRFVWYSEGNLKLGIKVNDPVKPGSIAHEALRSAQRQVRFISKELHGVPFMGVGVPVTDQMGRIVGSIVYSTETTIVDKIQEISSDLEERIISGTSEASELSAAAQQQAASTSEMVKNADEIKKELDIMREMLELINEVSVATHLLGLNAAIEAARAGQHGRSFSVVAGEIRKLAESTRNNVDKTSKNLDAVNKNIAGFLDNIKQISDVTDSQASAIQNVAGILQDLEESARQLRGLSSRIIN</sequence>
<gene>
    <name evidence="4" type="primary">yfmS</name>
    <name evidence="4" type="ORF">Pmgp_00611</name>
</gene>
<dbReference type="PANTHER" id="PTHR32089:SF112">
    <property type="entry name" value="LYSOZYME-LIKE PROTEIN-RELATED"/>
    <property type="match status" value="1"/>
</dbReference>
<proteinExistence type="predicted"/>
<dbReference type="Pfam" id="PF00015">
    <property type="entry name" value="MCPsignal"/>
    <property type="match status" value="1"/>
</dbReference>
<dbReference type="SMART" id="SM00283">
    <property type="entry name" value="MA"/>
    <property type="match status" value="1"/>
</dbReference>
<keyword evidence="1 2" id="KW-0807">Transducer</keyword>
<dbReference type="PROSITE" id="PS50111">
    <property type="entry name" value="CHEMOTAXIS_TRANSDUC_2"/>
    <property type="match status" value="1"/>
</dbReference>
<dbReference type="AlphaFoldDB" id="A0A4Y7RVT9"/>
<evidence type="ECO:0000256" key="1">
    <source>
        <dbReference type="ARBA" id="ARBA00023224"/>
    </source>
</evidence>
<dbReference type="OrthoDB" id="3192at2"/>
<dbReference type="InterPro" id="IPR004089">
    <property type="entry name" value="MCPsignal_dom"/>
</dbReference>